<dbReference type="SUPFAM" id="SSF52972">
    <property type="entry name" value="ITPase-like"/>
    <property type="match status" value="1"/>
</dbReference>
<organism evidence="12 13">
    <name type="scientific">Ectobacillus funiculus</name>
    <dbReference type="NCBI Taxonomy" id="137993"/>
    <lineage>
        <taxon>Bacteria</taxon>
        <taxon>Bacillati</taxon>
        <taxon>Bacillota</taxon>
        <taxon>Bacilli</taxon>
        <taxon>Bacillales</taxon>
        <taxon>Bacillaceae</taxon>
        <taxon>Ectobacillus</taxon>
    </lineage>
</organism>
<comment type="similarity">
    <text evidence="10">Belongs to the YjjX NTPase family.</text>
</comment>
<keyword evidence="2 10" id="KW-0479">Metal-binding</keyword>
<keyword evidence="6 10" id="KW-0546">Nucleotide metabolism</keyword>
<comment type="cofactor">
    <cofactor evidence="10">
        <name>Mg(2+)</name>
        <dbReference type="ChEBI" id="CHEBI:18420"/>
    </cofactor>
    <cofactor evidence="10">
        <name>Mn(2+)</name>
        <dbReference type="ChEBI" id="CHEBI:29035"/>
    </cofactor>
    <text evidence="10">Binds 1 divalent metal cation per subunit; can use either Mg(2+) or Mn(2+).</text>
</comment>
<dbReference type="Pfam" id="PF01931">
    <property type="entry name" value="NTPase_I-T"/>
    <property type="match status" value="1"/>
</dbReference>
<dbReference type="RefSeq" id="WP_129727857.1">
    <property type="nucleotide sequence ID" value="NZ_JBHMAF010000108.1"/>
</dbReference>
<comment type="catalytic activity">
    <reaction evidence="8 10">
        <text>ITP + H2O = IDP + phosphate + H(+)</text>
        <dbReference type="Rhea" id="RHEA:28330"/>
        <dbReference type="ChEBI" id="CHEBI:15377"/>
        <dbReference type="ChEBI" id="CHEBI:15378"/>
        <dbReference type="ChEBI" id="CHEBI:43474"/>
        <dbReference type="ChEBI" id="CHEBI:58280"/>
        <dbReference type="ChEBI" id="CHEBI:61402"/>
        <dbReference type="EC" id="3.6.1.73"/>
    </reaction>
</comment>
<evidence type="ECO:0000259" key="11">
    <source>
        <dbReference type="Pfam" id="PF01931"/>
    </source>
</evidence>
<evidence type="ECO:0000313" key="13">
    <source>
        <dbReference type="Proteomes" id="UP001589609"/>
    </source>
</evidence>
<feature type="binding site" evidence="10">
    <location>
        <position position="60"/>
    </location>
    <ligand>
        <name>Mg(2+)</name>
        <dbReference type="ChEBI" id="CHEBI:18420"/>
    </ligand>
</feature>
<comment type="caution">
    <text evidence="10">Lacks conserved residue(s) required for the propagation of feature annotation.</text>
</comment>
<evidence type="ECO:0000256" key="1">
    <source>
        <dbReference type="ARBA" id="ARBA00001936"/>
    </source>
</evidence>
<dbReference type="EC" id="3.6.1.73" evidence="10"/>
<evidence type="ECO:0000256" key="10">
    <source>
        <dbReference type="HAMAP-Rule" id="MF_00648"/>
    </source>
</evidence>
<dbReference type="InterPro" id="IPR050299">
    <property type="entry name" value="YjjX_NTPase"/>
</dbReference>
<accession>A0ABV5WHW5</accession>
<dbReference type="HAMAP" id="MF_00648">
    <property type="entry name" value="Non_canon_purine_NTPase_YjjX"/>
    <property type="match status" value="1"/>
</dbReference>
<comment type="function">
    <text evidence="10">Phosphatase that hydrolyzes non-canonical purine nucleotides such as XTP and ITP to their respective diphosphate derivatives. Probably excludes non-canonical purines from DNA/RNA precursor pool, thus preventing their incorporation into DNA/RNA and avoiding chromosomal lesions.</text>
</comment>
<keyword evidence="13" id="KW-1185">Reference proteome</keyword>
<dbReference type="InterPro" id="IPR002786">
    <property type="entry name" value="Non_canon_purine_NTPase"/>
</dbReference>
<evidence type="ECO:0000256" key="6">
    <source>
        <dbReference type="ARBA" id="ARBA00023080"/>
    </source>
</evidence>
<comment type="subunit">
    <text evidence="10">Homodimer.</text>
</comment>
<evidence type="ECO:0000256" key="2">
    <source>
        <dbReference type="ARBA" id="ARBA00022723"/>
    </source>
</evidence>
<evidence type="ECO:0000256" key="8">
    <source>
        <dbReference type="ARBA" id="ARBA00048174"/>
    </source>
</evidence>
<comment type="catalytic activity">
    <reaction evidence="9 10">
        <text>XTP + H2O = XDP + phosphate + H(+)</text>
        <dbReference type="Rhea" id="RHEA:28406"/>
        <dbReference type="ChEBI" id="CHEBI:15377"/>
        <dbReference type="ChEBI" id="CHEBI:15378"/>
        <dbReference type="ChEBI" id="CHEBI:43474"/>
        <dbReference type="ChEBI" id="CHEBI:59884"/>
        <dbReference type="ChEBI" id="CHEBI:61314"/>
        <dbReference type="EC" id="3.6.1.73"/>
    </reaction>
</comment>
<keyword evidence="7 10" id="KW-0464">Manganese</keyword>
<keyword evidence="4 10" id="KW-0378">Hydrolase</keyword>
<dbReference type="Gene3D" id="3.90.950.10">
    <property type="match status" value="1"/>
</dbReference>
<evidence type="ECO:0000256" key="4">
    <source>
        <dbReference type="ARBA" id="ARBA00022801"/>
    </source>
</evidence>
<dbReference type="EMBL" id="JBHMAF010000108">
    <property type="protein sequence ID" value="MFB9760003.1"/>
    <property type="molecule type" value="Genomic_DNA"/>
</dbReference>
<dbReference type="PANTHER" id="PTHR34699:SF2">
    <property type="entry name" value="NON-CANONICAL PURINE NTP PHOSPHATASE_PRRC1 DOMAIN-CONTAINING PROTEIN"/>
    <property type="match status" value="1"/>
</dbReference>
<evidence type="ECO:0000256" key="9">
    <source>
        <dbReference type="ARBA" id="ARBA00048781"/>
    </source>
</evidence>
<proteinExistence type="inferred from homology"/>
<dbReference type="InterPro" id="IPR029001">
    <property type="entry name" value="ITPase-like_fam"/>
</dbReference>
<protein>
    <recommendedName>
        <fullName evidence="10">Probable inosine/xanthosine triphosphatase</fullName>
        <shortName evidence="10">ITPase/XTPase</shortName>
        <ecNumber evidence="10">3.6.1.73</ecNumber>
    </recommendedName>
    <alternativeName>
        <fullName evidence="10">Non-canonical purine NTP phosphatase</fullName>
    </alternativeName>
    <alternativeName>
        <fullName evidence="10">Non-standard purine NTP phosphatase</fullName>
    </alternativeName>
    <alternativeName>
        <fullName evidence="10">Nucleoside-triphosphate phosphatase</fullName>
        <shortName evidence="10">NTPase</shortName>
    </alternativeName>
</protein>
<gene>
    <name evidence="12" type="ORF">ACFFMS_16675</name>
</gene>
<dbReference type="Proteomes" id="UP001589609">
    <property type="component" value="Unassembled WGS sequence"/>
</dbReference>
<sequence>MKVAVGSTNKTKTGAVRNAFPEATLVSVPALSGVADQPFSDEETLQGAVNRARNALEQTDADVAIGLEGGVLETGRGLFLCNWGALVTRHGEMFYAGGARIQLPDEFLHPLLSGKELSEIMDNYTKRRDIRSSEGAIGIFTNGYIDREEMFTHVAKLLVGQYMYSKA</sequence>
<evidence type="ECO:0000313" key="12">
    <source>
        <dbReference type="EMBL" id="MFB9760003.1"/>
    </source>
</evidence>
<name>A0ABV5WHW5_9BACI</name>
<evidence type="ECO:0000256" key="7">
    <source>
        <dbReference type="ARBA" id="ARBA00023211"/>
    </source>
</evidence>
<reference evidence="12 13" key="1">
    <citation type="submission" date="2024-09" db="EMBL/GenBank/DDBJ databases">
        <authorList>
            <person name="Sun Q."/>
            <person name="Mori K."/>
        </authorList>
    </citation>
    <scope>NUCLEOTIDE SEQUENCE [LARGE SCALE GENOMIC DNA]</scope>
    <source>
        <strain evidence="12 13">JCM 11201</strain>
    </source>
</reference>
<keyword evidence="5 10" id="KW-0460">Magnesium</keyword>
<feature type="binding site" evidence="10">
    <location>
        <begin position="60"/>
        <end position="61"/>
    </location>
    <ligand>
        <name>substrate</name>
    </ligand>
</feature>
<evidence type="ECO:0000256" key="5">
    <source>
        <dbReference type="ARBA" id="ARBA00022842"/>
    </source>
</evidence>
<feature type="domain" description="Non-canonical purine NTP phosphatase/PRRC1" evidence="11">
    <location>
        <begin position="6"/>
        <end position="153"/>
    </location>
</feature>
<feature type="binding site" evidence="10">
    <location>
        <begin position="7"/>
        <end position="12"/>
    </location>
    <ligand>
        <name>substrate</name>
    </ligand>
</feature>
<keyword evidence="3 10" id="KW-0547">Nucleotide-binding</keyword>
<comment type="cofactor">
    <cofactor evidence="1">
        <name>Mn(2+)</name>
        <dbReference type="ChEBI" id="CHEBI:29035"/>
    </cofactor>
</comment>
<dbReference type="InterPro" id="IPR026533">
    <property type="entry name" value="NTPase/PRRC1"/>
</dbReference>
<comment type="caution">
    <text evidence="12">The sequence shown here is derived from an EMBL/GenBank/DDBJ whole genome shotgun (WGS) entry which is preliminary data.</text>
</comment>
<dbReference type="NCBIfam" id="NF002850">
    <property type="entry name" value="PRK03114.1"/>
    <property type="match status" value="1"/>
</dbReference>
<dbReference type="PANTHER" id="PTHR34699">
    <property type="match status" value="1"/>
</dbReference>
<evidence type="ECO:0000256" key="3">
    <source>
        <dbReference type="ARBA" id="ARBA00022741"/>
    </source>
</evidence>